<reference evidence="4 5" key="1">
    <citation type="journal article" date="2019" name="Int. J. Syst. Evol. Microbiol.">
        <title>The Global Catalogue of Microorganisms (GCM) 10K type strain sequencing project: providing services to taxonomists for standard genome sequencing and annotation.</title>
        <authorList>
            <consortium name="The Broad Institute Genomics Platform"/>
            <consortium name="The Broad Institute Genome Sequencing Center for Infectious Disease"/>
            <person name="Wu L."/>
            <person name="Ma J."/>
        </authorList>
    </citation>
    <scope>NUCLEOTIDE SEQUENCE [LARGE SCALE GENOMIC DNA]</scope>
    <source>
        <strain evidence="4 5">JCM 9383</strain>
    </source>
</reference>
<evidence type="ECO:0000256" key="1">
    <source>
        <dbReference type="SAM" id="MobiDB-lite"/>
    </source>
</evidence>
<organism evidence="4 5">
    <name type="scientific">Saccharopolyspora taberi</name>
    <dbReference type="NCBI Taxonomy" id="60895"/>
    <lineage>
        <taxon>Bacteria</taxon>
        <taxon>Bacillati</taxon>
        <taxon>Actinomycetota</taxon>
        <taxon>Actinomycetes</taxon>
        <taxon>Pseudonocardiales</taxon>
        <taxon>Pseudonocardiaceae</taxon>
        <taxon>Saccharopolyspora</taxon>
    </lineage>
</organism>
<feature type="transmembrane region" description="Helical" evidence="2">
    <location>
        <begin position="39"/>
        <end position="63"/>
    </location>
</feature>
<accession>A0ABN3V8D5</accession>
<evidence type="ECO:0000313" key="4">
    <source>
        <dbReference type="EMBL" id="GAA2783487.1"/>
    </source>
</evidence>
<feature type="transmembrane region" description="Helical" evidence="2">
    <location>
        <begin position="107"/>
        <end position="126"/>
    </location>
</feature>
<evidence type="ECO:0000256" key="2">
    <source>
        <dbReference type="SAM" id="Phobius"/>
    </source>
</evidence>
<dbReference type="InterPro" id="IPR055568">
    <property type="entry name" value="DUF7144"/>
</dbReference>
<feature type="compositionally biased region" description="Basic and acidic residues" evidence="1">
    <location>
        <begin position="10"/>
        <end position="19"/>
    </location>
</feature>
<evidence type="ECO:0000259" key="3">
    <source>
        <dbReference type="Pfam" id="PF23636"/>
    </source>
</evidence>
<keyword evidence="2" id="KW-0472">Membrane</keyword>
<dbReference type="Proteomes" id="UP001500979">
    <property type="component" value="Unassembled WGS sequence"/>
</dbReference>
<comment type="caution">
    <text evidence="4">The sequence shown here is derived from an EMBL/GenBank/DDBJ whole genome shotgun (WGS) entry which is preliminary data.</text>
</comment>
<keyword evidence="2" id="KW-1133">Transmembrane helix</keyword>
<protein>
    <recommendedName>
        <fullName evidence="3">DUF7144 domain-containing protein</fullName>
    </recommendedName>
</protein>
<feature type="transmembrane region" description="Helical" evidence="2">
    <location>
        <begin position="75"/>
        <end position="95"/>
    </location>
</feature>
<feature type="transmembrane region" description="Helical" evidence="2">
    <location>
        <begin position="132"/>
        <end position="149"/>
    </location>
</feature>
<keyword evidence="2" id="KW-0812">Transmembrane</keyword>
<proteinExistence type="predicted"/>
<gene>
    <name evidence="4" type="ORF">GCM10010470_16800</name>
</gene>
<keyword evidence="5" id="KW-1185">Reference proteome</keyword>
<name>A0ABN3V8D5_9PSEU</name>
<dbReference type="EMBL" id="BAAAUX010000010">
    <property type="protein sequence ID" value="GAA2783487.1"/>
    <property type="molecule type" value="Genomic_DNA"/>
</dbReference>
<evidence type="ECO:0000313" key="5">
    <source>
        <dbReference type="Proteomes" id="UP001500979"/>
    </source>
</evidence>
<dbReference type="Pfam" id="PF23636">
    <property type="entry name" value="DUF7144"/>
    <property type="match status" value="1"/>
</dbReference>
<feature type="domain" description="DUF7144" evidence="3">
    <location>
        <begin position="39"/>
        <end position="151"/>
    </location>
</feature>
<feature type="region of interest" description="Disordered" evidence="1">
    <location>
        <begin position="1"/>
        <end position="24"/>
    </location>
</feature>
<dbReference type="RefSeq" id="WP_344678912.1">
    <property type="nucleotide sequence ID" value="NZ_BAAAUX010000010.1"/>
</dbReference>
<sequence>MTSASQPSAGEDRTSEKAEAPQSTWAMAGSRRGAPLSNWLAFAGTILVLVGVFNVIDALTAFLRTDYYVVTEAGLLVFNYAAWGWIWLVVGVLQVATGIGAMIGQTWARVTGVVLAGLAAIGHLAFLNAFPMWSVLVIAMSVLVIYALVTPPQGATGT</sequence>